<dbReference type="NCBIfam" id="TIGR00129">
    <property type="entry name" value="fdhD_narQ"/>
    <property type="match status" value="1"/>
</dbReference>
<dbReference type="Gene3D" id="3.10.20.10">
    <property type="match status" value="1"/>
</dbReference>
<comment type="caution">
    <text evidence="3">Lacks conserved residue(s) required for the propagation of feature annotation.</text>
</comment>
<dbReference type="HAMAP" id="MF_00187">
    <property type="entry name" value="FdhD"/>
    <property type="match status" value="1"/>
</dbReference>
<dbReference type="EMBL" id="JRVC01000010">
    <property type="protein sequence ID" value="KHS46112.1"/>
    <property type="molecule type" value="Genomic_DNA"/>
</dbReference>
<dbReference type="InterPro" id="IPR016193">
    <property type="entry name" value="Cytidine_deaminase-like"/>
</dbReference>
<keyword evidence="1 3" id="KW-0963">Cytoplasm</keyword>
<dbReference type="GO" id="GO:0005737">
    <property type="term" value="C:cytoplasm"/>
    <property type="evidence" value="ECO:0007669"/>
    <property type="project" value="UniProtKB-SubCell"/>
</dbReference>
<comment type="function">
    <text evidence="3">Required for formate dehydrogenase (FDH) activity. Acts as a sulfur carrier protein that transfers sulfur from IscS to the molybdenum cofactor prior to its insertion into FDH.</text>
</comment>
<dbReference type="GO" id="GO:0097163">
    <property type="term" value="F:sulfur carrier activity"/>
    <property type="evidence" value="ECO:0007669"/>
    <property type="project" value="UniProtKB-UniRule"/>
</dbReference>
<evidence type="ECO:0000256" key="2">
    <source>
        <dbReference type="ARBA" id="ARBA00023150"/>
    </source>
</evidence>
<protein>
    <recommendedName>
        <fullName evidence="3">Sulfur carrier protein FdhD</fullName>
    </recommendedName>
</protein>
<dbReference type="Gene3D" id="3.40.140.10">
    <property type="entry name" value="Cytidine Deaminase, domain 2"/>
    <property type="match status" value="1"/>
</dbReference>
<dbReference type="Pfam" id="PF02634">
    <property type="entry name" value="FdhD-NarQ"/>
    <property type="match status" value="1"/>
</dbReference>
<dbReference type="InterPro" id="IPR021074">
    <property type="entry name" value="Formate_DH_dsu"/>
</dbReference>
<dbReference type="Proteomes" id="UP000031338">
    <property type="component" value="Unassembled WGS sequence"/>
</dbReference>
<reference evidence="4 5" key="1">
    <citation type="submission" date="2014-10" db="EMBL/GenBank/DDBJ databases">
        <title>Draft genome sequence of Novosphingobium subterraneum DSM 12447.</title>
        <authorList>
            <person name="Gan H.M."/>
            <person name="Gan H.Y."/>
            <person name="Savka M.A."/>
        </authorList>
    </citation>
    <scope>NUCLEOTIDE SEQUENCE [LARGE SCALE GENOMIC DNA]</scope>
    <source>
        <strain evidence="4 5">DSM 12447</strain>
    </source>
</reference>
<dbReference type="GO" id="GO:0006777">
    <property type="term" value="P:Mo-molybdopterin cofactor biosynthetic process"/>
    <property type="evidence" value="ECO:0007669"/>
    <property type="project" value="UniProtKB-UniRule"/>
</dbReference>
<name>A0A0B8ZII8_9SPHN</name>
<dbReference type="SUPFAM" id="SSF53927">
    <property type="entry name" value="Cytidine deaminase-like"/>
    <property type="match status" value="1"/>
</dbReference>
<keyword evidence="2 3" id="KW-0501">Molybdenum cofactor biosynthesis</keyword>
<dbReference type="Pfam" id="PF11390">
    <property type="entry name" value="FdsD"/>
    <property type="match status" value="1"/>
</dbReference>
<accession>A0A0B8ZII8</accession>
<comment type="caution">
    <text evidence="4">The sequence shown here is derived from an EMBL/GenBank/DDBJ whole genome shotgun (WGS) entry which is preliminary data.</text>
</comment>
<dbReference type="STRING" id="48936.NJ75_02373"/>
<dbReference type="PANTHER" id="PTHR30592:SF1">
    <property type="entry name" value="SULFUR CARRIER PROTEIN FDHD"/>
    <property type="match status" value="1"/>
</dbReference>
<dbReference type="RefSeq" id="WP_082013360.1">
    <property type="nucleotide sequence ID" value="NZ_JRVC01000010.1"/>
</dbReference>
<comment type="similarity">
    <text evidence="3">Belongs to the FdhD family.</text>
</comment>
<evidence type="ECO:0000313" key="4">
    <source>
        <dbReference type="EMBL" id="KHS46112.1"/>
    </source>
</evidence>
<sequence length="350" mass="37115">MSAHTAEKLAYMANQIARNLVHDDKPVAAVADHIVSFWTPRMIDTLIAQGSAGLDPVAAEAMARVADGAFRPRRPAQPIRRSMAPMPVDGTRAFPFREEFADGRVSRALDRPLIEEAPVALEINGVGYAVMMATPVDLEDYALGFCLSEQLIASPHEFVSAQAAPVDAGGGAGGWMLRVQLGAEGAAPLLERARLRLAEGSCGLCGIESLEQVMRPLQPVTARVRIGADAIFSAAAQMRDQQVMGRATGAAHAAALCDPTGKIRLVREDVGRHNAFDKLIGAAAREGLAMADHFVLLTARCSFELVQKAVIAEVPVLATISAASTLACEQAASHGLKLVSLVRQDSLLEL</sequence>
<feature type="active site" description="Cysteine persulfide intermediate" evidence="3">
    <location>
        <position position="202"/>
    </location>
</feature>
<comment type="subcellular location">
    <subcellularLocation>
        <location evidence="3">Cytoplasm</location>
    </subcellularLocation>
</comment>
<evidence type="ECO:0000256" key="3">
    <source>
        <dbReference type="HAMAP-Rule" id="MF_00187"/>
    </source>
</evidence>
<dbReference type="PANTHER" id="PTHR30592">
    <property type="entry name" value="FORMATE DEHYDROGENASE"/>
    <property type="match status" value="1"/>
</dbReference>
<dbReference type="InterPro" id="IPR003786">
    <property type="entry name" value="FdhD"/>
</dbReference>
<organism evidence="4 5">
    <name type="scientific">Novosphingobium subterraneum</name>
    <dbReference type="NCBI Taxonomy" id="48936"/>
    <lineage>
        <taxon>Bacteria</taxon>
        <taxon>Pseudomonadati</taxon>
        <taxon>Pseudomonadota</taxon>
        <taxon>Alphaproteobacteria</taxon>
        <taxon>Sphingomonadales</taxon>
        <taxon>Sphingomonadaceae</taxon>
        <taxon>Novosphingobium</taxon>
    </lineage>
</organism>
<proteinExistence type="inferred from homology"/>
<gene>
    <name evidence="3" type="primary">fdhD</name>
    <name evidence="4" type="ORF">NJ75_02373</name>
</gene>
<evidence type="ECO:0000313" key="5">
    <source>
        <dbReference type="Proteomes" id="UP000031338"/>
    </source>
</evidence>
<dbReference type="PATRIC" id="fig|48936.3.peg.2385"/>
<evidence type="ECO:0000256" key="1">
    <source>
        <dbReference type="ARBA" id="ARBA00022490"/>
    </source>
</evidence>
<dbReference type="AlphaFoldDB" id="A0A0B8ZII8"/>
<keyword evidence="5" id="KW-1185">Reference proteome</keyword>
<dbReference type="GO" id="GO:0016783">
    <property type="term" value="F:sulfurtransferase activity"/>
    <property type="evidence" value="ECO:0007669"/>
    <property type="project" value="InterPro"/>
</dbReference>